<dbReference type="InterPro" id="IPR023753">
    <property type="entry name" value="FAD/NAD-binding_dom"/>
</dbReference>
<dbReference type="AlphaFoldDB" id="A0A6J7U1T4"/>
<evidence type="ECO:0000259" key="3">
    <source>
        <dbReference type="Pfam" id="PF07992"/>
    </source>
</evidence>
<dbReference type="InterPro" id="IPR017224">
    <property type="entry name" value="Opine_Oxase_asu/HCN_bsu"/>
</dbReference>
<dbReference type="Gene3D" id="1.10.10.1100">
    <property type="entry name" value="BFD-like [2Fe-2S]-binding domain"/>
    <property type="match status" value="1"/>
</dbReference>
<dbReference type="PRINTS" id="PR00469">
    <property type="entry name" value="PNDRDTASEII"/>
</dbReference>
<sequence>MIIVIGAGPAGLAAAEAASRNGTDVALIDSAPRKGGQYWRHRTTVQGYRSNRADQLFAKIESAPSITHISEATVWSIEKEGDLFRVNYLQGGEESSLTAEKLILATGAYDRSLPFPGWDKPGSMTPGAAQAMLKGSGVLVGKRVIVAGTGPFLLPVATGLAESGAEIIGLYEANNPIRWLFSLHALLLNPGKFAELFYYGNLLKRFKITLRFNRTVSSFADGSATVSHINSHFMVKSQREKIAHADVVAVGWGFLPDLTLGGIVGCAQRVDSDGTTIFAVDGEQRSSVENVWIAGEATGIGGADLSLIEGEIAGLSASSQSISPSKRFTRFRKEIFAKALKRSYPIADGWQRWPQELTTICRCEEVTMHEIRESVTELGAEDSRTAKLFTRAGMGLCQGRVCSRNVSEIVAGLTHCSVSDGERIASSNRPIASPISLGLLGDGKK</sequence>
<dbReference type="EMBL" id="CAFAAF010000105">
    <property type="protein sequence ID" value="CAB4792443.1"/>
    <property type="molecule type" value="Genomic_DNA"/>
</dbReference>
<dbReference type="Pfam" id="PF07992">
    <property type="entry name" value="Pyr_redox_2"/>
    <property type="match status" value="1"/>
</dbReference>
<dbReference type="PANTHER" id="PTHR42949:SF3">
    <property type="entry name" value="ANAEROBIC GLYCEROL-3-PHOSPHATE DEHYDROGENASE SUBUNIT B"/>
    <property type="match status" value="1"/>
</dbReference>
<dbReference type="PIRSF" id="PIRSF037495">
    <property type="entry name" value="Opine_OX_OoxA/HcnB"/>
    <property type="match status" value="1"/>
</dbReference>
<dbReference type="PANTHER" id="PTHR42949">
    <property type="entry name" value="ANAEROBIC GLYCEROL-3-PHOSPHATE DEHYDROGENASE SUBUNIT B"/>
    <property type="match status" value="1"/>
</dbReference>
<dbReference type="InterPro" id="IPR041854">
    <property type="entry name" value="BFD-like_2Fe2S-bd_dom_sf"/>
</dbReference>
<evidence type="ECO:0000313" key="4">
    <source>
        <dbReference type="EMBL" id="CAB4792443.1"/>
    </source>
</evidence>
<dbReference type="CDD" id="cd19946">
    <property type="entry name" value="GlpA-like_Fer2_BFD-like"/>
    <property type="match status" value="1"/>
</dbReference>
<organism evidence="5">
    <name type="scientific">freshwater metagenome</name>
    <dbReference type="NCBI Taxonomy" id="449393"/>
    <lineage>
        <taxon>unclassified sequences</taxon>
        <taxon>metagenomes</taxon>
        <taxon>ecological metagenomes</taxon>
    </lineage>
</organism>
<evidence type="ECO:0000313" key="5">
    <source>
        <dbReference type="EMBL" id="CAB5059635.1"/>
    </source>
</evidence>
<evidence type="ECO:0000256" key="1">
    <source>
        <dbReference type="ARBA" id="ARBA00023002"/>
    </source>
</evidence>
<name>A0A6J7U1T4_9ZZZZ</name>
<protein>
    <submittedName>
        <fullName evidence="5">Unannotated protein</fullName>
    </submittedName>
</protein>
<accession>A0A6J7U1T4</accession>
<evidence type="ECO:0000259" key="2">
    <source>
        <dbReference type="Pfam" id="PF04324"/>
    </source>
</evidence>
<proteinExistence type="predicted"/>
<feature type="domain" description="BFD-like [2Fe-2S]-binding" evidence="2">
    <location>
        <begin position="360"/>
        <end position="411"/>
    </location>
</feature>
<dbReference type="GO" id="GO:0016491">
    <property type="term" value="F:oxidoreductase activity"/>
    <property type="evidence" value="ECO:0007669"/>
    <property type="project" value="UniProtKB-KW"/>
</dbReference>
<reference evidence="5" key="1">
    <citation type="submission" date="2020-05" db="EMBL/GenBank/DDBJ databases">
        <authorList>
            <person name="Chiriac C."/>
            <person name="Salcher M."/>
            <person name="Ghai R."/>
            <person name="Kavagutti S V."/>
        </authorList>
    </citation>
    <scope>NUCLEOTIDE SEQUENCE</scope>
</reference>
<feature type="domain" description="FAD/NAD(P)-binding" evidence="3">
    <location>
        <begin position="2"/>
        <end position="298"/>
    </location>
</feature>
<dbReference type="EMBL" id="CAFBQO010000133">
    <property type="protein sequence ID" value="CAB5059635.1"/>
    <property type="molecule type" value="Genomic_DNA"/>
</dbReference>
<dbReference type="Gene3D" id="3.50.50.60">
    <property type="entry name" value="FAD/NAD(P)-binding domain"/>
    <property type="match status" value="2"/>
</dbReference>
<dbReference type="InterPro" id="IPR051691">
    <property type="entry name" value="Metab_Enz_Cyan_OpOx_G3PDH"/>
</dbReference>
<keyword evidence="1" id="KW-0560">Oxidoreductase</keyword>
<dbReference type="InterPro" id="IPR007419">
    <property type="entry name" value="BFD-like_2Fe2S-bd_dom"/>
</dbReference>
<dbReference type="PRINTS" id="PR00368">
    <property type="entry name" value="FADPNR"/>
</dbReference>
<dbReference type="InterPro" id="IPR036188">
    <property type="entry name" value="FAD/NAD-bd_sf"/>
</dbReference>
<dbReference type="SUPFAM" id="SSF51905">
    <property type="entry name" value="FAD/NAD(P)-binding domain"/>
    <property type="match status" value="1"/>
</dbReference>
<dbReference type="Pfam" id="PF04324">
    <property type="entry name" value="Fer2_BFD"/>
    <property type="match status" value="1"/>
</dbReference>
<gene>
    <name evidence="4" type="ORF">UFOPK2978_00694</name>
    <name evidence="5" type="ORF">UFOPK4307_00831</name>
</gene>